<dbReference type="RefSeq" id="XP_062624727.1">
    <property type="nucleotide sequence ID" value="XM_062768743.1"/>
</dbReference>
<accession>A0AAF0Y220</accession>
<keyword evidence="1" id="KW-1133">Transmembrane helix</keyword>
<sequence length="434" mass="48671">MLFDPRTRNGGAARRLAPAFMLAFVLAFIVFPWFGGDRTRKILVGSPSSSLRVAVYEPTPYHGAYRPNWEFGDILADIHPQAPLNPELLGKAIQNNEYDVVFINSCDPKFQNRGHGVLDALNNSTVHEGDFFGIQKMDPEIYAPWAESDRLDVLTLGSHTGQEVRRTIGRWAEETRSTAWERVPVLDWAPVFDPPLSRVPRKVVTGRFDKAAIIGRIQQSSRDYEGVMRELEQAILADPPAWGYKVEGIPQRIIPIEDSPFTLHFIGLNEHKVEFPPLLVAEENPVVVVHPKVTNVEYYSLIRSMDIVLPAFNTDAYYKVRSSASIPAAIMCETPLLASRRLLESYTYLHSPSYIANPLSTTTVRAIEQLRAGQQPWQAAYGAAPAPTVPAAKAFLSPSRWWNTGDTFARYKAALRARNVEIFEGMLHRATTSK</sequence>
<reference evidence="2" key="1">
    <citation type="submission" date="2023-10" db="EMBL/GenBank/DDBJ databases">
        <authorList>
            <person name="Noh H."/>
        </authorList>
    </citation>
    <scope>NUCLEOTIDE SEQUENCE</scope>
    <source>
        <strain evidence="2">DUCC4014</strain>
    </source>
</reference>
<proteinExistence type="predicted"/>
<dbReference type="AlphaFoldDB" id="A0AAF0Y220"/>
<evidence type="ECO:0000256" key="1">
    <source>
        <dbReference type="SAM" id="Phobius"/>
    </source>
</evidence>
<keyword evidence="1" id="KW-0472">Membrane</keyword>
<protein>
    <submittedName>
        <fullName evidence="2">Uncharacterized protein</fullName>
    </submittedName>
</protein>
<feature type="transmembrane region" description="Helical" evidence="1">
    <location>
        <begin position="12"/>
        <end position="34"/>
    </location>
</feature>
<evidence type="ECO:0000313" key="3">
    <source>
        <dbReference type="Proteomes" id="UP000827549"/>
    </source>
</evidence>
<evidence type="ECO:0000313" key="2">
    <source>
        <dbReference type="EMBL" id="WOO78695.1"/>
    </source>
</evidence>
<gene>
    <name evidence="2" type="ORF">LOC62_02G002234</name>
</gene>
<dbReference type="GeneID" id="87805482"/>
<keyword evidence="1" id="KW-0812">Transmembrane</keyword>
<name>A0AAF0Y220_9TREE</name>
<organism evidence="2 3">
    <name type="scientific">Vanrija pseudolonga</name>
    <dbReference type="NCBI Taxonomy" id="143232"/>
    <lineage>
        <taxon>Eukaryota</taxon>
        <taxon>Fungi</taxon>
        <taxon>Dikarya</taxon>
        <taxon>Basidiomycota</taxon>
        <taxon>Agaricomycotina</taxon>
        <taxon>Tremellomycetes</taxon>
        <taxon>Trichosporonales</taxon>
        <taxon>Trichosporonaceae</taxon>
        <taxon>Vanrija</taxon>
    </lineage>
</organism>
<dbReference type="EMBL" id="CP086715">
    <property type="protein sequence ID" value="WOO78695.1"/>
    <property type="molecule type" value="Genomic_DNA"/>
</dbReference>
<keyword evidence="3" id="KW-1185">Reference proteome</keyword>
<dbReference type="Proteomes" id="UP000827549">
    <property type="component" value="Chromosome 2"/>
</dbReference>